<proteinExistence type="predicted"/>
<evidence type="ECO:0000256" key="1">
    <source>
        <dbReference type="SAM" id="Phobius"/>
    </source>
</evidence>
<keyword evidence="1" id="KW-0812">Transmembrane</keyword>
<protein>
    <submittedName>
        <fullName evidence="2">Uncharacterized protein</fullName>
    </submittedName>
</protein>
<feature type="transmembrane region" description="Helical" evidence="1">
    <location>
        <begin position="64"/>
        <end position="80"/>
    </location>
</feature>
<name>A0A6C0CWM9_9ZZZZ</name>
<sequence length="164" mass="19337">MNIKQENDIYFLMIFSSMQLADAILWFIKMKKNNINYIVSSVFVPLILSFQILFNLFYRNKGKYIPLNILGIFTIFYLFYKFNGYSSSVCSNSLSSPIWASNEIKLWEVIVFSILIFYPNINNLFILSTFFIFFPLLYIFMDGAYGSLWCAIANFVAFKYLLTY</sequence>
<keyword evidence="1" id="KW-0472">Membrane</keyword>
<feature type="transmembrane region" description="Helical" evidence="1">
    <location>
        <begin position="9"/>
        <end position="28"/>
    </location>
</feature>
<feature type="transmembrane region" description="Helical" evidence="1">
    <location>
        <begin position="34"/>
        <end position="57"/>
    </location>
</feature>
<dbReference type="EMBL" id="MN739503">
    <property type="protein sequence ID" value="QHT08918.1"/>
    <property type="molecule type" value="Genomic_DNA"/>
</dbReference>
<organism evidence="2">
    <name type="scientific">viral metagenome</name>
    <dbReference type="NCBI Taxonomy" id="1070528"/>
    <lineage>
        <taxon>unclassified sequences</taxon>
        <taxon>metagenomes</taxon>
        <taxon>organismal metagenomes</taxon>
    </lineage>
</organism>
<keyword evidence="1" id="KW-1133">Transmembrane helix</keyword>
<reference evidence="2" key="1">
    <citation type="journal article" date="2020" name="Nature">
        <title>Giant virus diversity and host interactions through global metagenomics.</title>
        <authorList>
            <person name="Schulz F."/>
            <person name="Roux S."/>
            <person name="Paez-Espino D."/>
            <person name="Jungbluth S."/>
            <person name="Walsh D.A."/>
            <person name="Denef V.J."/>
            <person name="McMahon K.D."/>
            <person name="Konstantinidis K.T."/>
            <person name="Eloe-Fadrosh E.A."/>
            <person name="Kyrpides N.C."/>
            <person name="Woyke T."/>
        </authorList>
    </citation>
    <scope>NUCLEOTIDE SEQUENCE</scope>
    <source>
        <strain evidence="2">GVMAG-M-3300023109-53</strain>
    </source>
</reference>
<accession>A0A6C0CWM9</accession>
<dbReference type="AlphaFoldDB" id="A0A6C0CWM9"/>
<feature type="transmembrane region" description="Helical" evidence="1">
    <location>
        <begin position="146"/>
        <end position="162"/>
    </location>
</feature>
<evidence type="ECO:0000313" key="2">
    <source>
        <dbReference type="EMBL" id="QHT08918.1"/>
    </source>
</evidence>